<dbReference type="GO" id="GO:0005768">
    <property type="term" value="C:endosome"/>
    <property type="evidence" value="ECO:0007669"/>
    <property type="project" value="UniProtKB-SubCell"/>
</dbReference>
<evidence type="ECO:0000256" key="3">
    <source>
        <dbReference type="ARBA" id="ARBA00022448"/>
    </source>
</evidence>
<dbReference type="GeneID" id="9837446"/>
<keyword evidence="8" id="KW-1185">Reference proteome</keyword>
<evidence type="ECO:0000256" key="6">
    <source>
        <dbReference type="SAM" id="MobiDB-lite"/>
    </source>
</evidence>
<comment type="subcellular location">
    <subcellularLocation>
        <location evidence="1">Endosome</location>
    </subcellularLocation>
</comment>
<dbReference type="GO" id="GO:0032456">
    <property type="term" value="P:endocytic recycling"/>
    <property type="evidence" value="ECO:0007669"/>
    <property type="project" value="InterPro"/>
</dbReference>
<dbReference type="PANTHER" id="PTHR13673">
    <property type="entry name" value="ESOPHAGEAL CANCER ASSOCIATED PROTEIN"/>
    <property type="match status" value="1"/>
</dbReference>
<dbReference type="OrthoDB" id="1734063at2759"/>
<dbReference type="KEGG" id="ota:OT_ostta13g00920"/>
<dbReference type="PANTHER" id="PTHR13673:SF0">
    <property type="entry name" value="VPS35 ENDOSOMAL PROTEIN-SORTING FACTOR-LIKE"/>
    <property type="match status" value="1"/>
</dbReference>
<dbReference type="InParanoid" id="A0A096P7C0"/>
<reference evidence="7 8" key="2">
    <citation type="journal article" date="2014" name="BMC Genomics">
        <title>An improved genome of the model marine alga Ostreococcus tauri unfolds by assessing Illumina de novo assemblies.</title>
        <authorList>
            <person name="Blanc-Mathieu R."/>
            <person name="Verhelst B."/>
            <person name="Derelle E."/>
            <person name="Rombauts S."/>
            <person name="Bouget F.Y."/>
            <person name="Carre I."/>
            <person name="Chateau A."/>
            <person name="Eyre-Walker A."/>
            <person name="Grimsley N."/>
            <person name="Moreau H."/>
            <person name="Piegu B."/>
            <person name="Rivals E."/>
            <person name="Schackwitz W."/>
            <person name="Van de Peer Y."/>
            <person name="Piganeau G."/>
        </authorList>
    </citation>
    <scope>NUCLEOTIDE SEQUENCE [LARGE SCALE GENOMIC DNA]</scope>
    <source>
        <strain evidence="8">OTTH 0595 / CCAP 157/2 / RCC745</strain>
    </source>
</reference>
<name>A0A096P7C0_OSTTA</name>
<evidence type="ECO:0000256" key="2">
    <source>
        <dbReference type="ARBA" id="ARBA00010704"/>
    </source>
</evidence>
<dbReference type="FunCoup" id="A0A096P7C0">
    <property type="interactions" value="1611"/>
</dbReference>
<sequence length="1019" mass="112810">MDVRRDRVGVSRSFADAFAAHETYEASMTSSRKLCAFVRDAATARVRTLGRGDANADAIVKDGAREEGRASCASTSTSESMDGDAGAETVRRGAAAFAEDPVDALMRAANASDSDSEELNQRGASVEVVELGRGAIGGTRETEEDVNERWRAKKKQTHQRHSGRGTIQVSMAFEIISTKAKGEAGVEARLAELENTTSGLNAQTHRISQQEYVTRLKRLNEDIANAWLNDDRVNALKLCVKVSRLLADTKVGKFYPVLFVLVTEVIETVGRLVFDRITRKAEEPGPNGSSKPLPDNFKASHVRALAKNTCRNWFYKISTIRDLVPRMYMELALFKCYRFLQDEPPVMQARRLLQQARGIADPLAAAYIRMYIAKCVLACDCETPESERTMEILKEFMPSYTKVLDEDAEDDPSTSYIFALGMQRAEYVELMDPAMEWLIESCAQNSNPALLQKVLYMGGEKPAVPFLRSVFRSLSKILIRENAVKFISLISATSTDEDSIDHVGAMADCYCVLVDKFEETPPREDDRLAILSEVWRAVQKWTHIEPYLRVAERFLHYIIKYLTKGELETLMKDVARHVHAWLEKAREKEPMKSPTLSAPAMRYVARSLQTTTDYFKGVTALLNLKWYVYLGETLRGDAKVEYSASVLNCAASGSKVTDPLCLHTLLEAARTVHDNVDGMSSDDVREEAELLVLRFIDSVDFGDDFEAHLNFLVVARSAFSNLDQVQELLVYRALLLVTGVYEHVGSAHTSKTKAFVNACTAYCQITIPSVRGVEVRLRLFTLAARAALVHALVQQADGLIRSAVTDAQESGGESAVGGWIDLPTEKSEQEMLDFVRRCGSLLIVAPGNLEQGAFLVFRGLMKVIEDFEWQPSSVSEIRSYIALIPAIAAMVQEKLPYKLDGVQSSDVLFAGEEAYVDEATELAHALIQRATDLAGTELTRNDDEDGEDGECAYKSMATDLARANIELANAIAVACKPSPSMLALANGIIDRARRVLPADECERAGKRVKELLGEDAPDA</sequence>
<evidence type="ECO:0000256" key="4">
    <source>
        <dbReference type="ARBA" id="ARBA00022753"/>
    </source>
</evidence>
<evidence type="ECO:0000313" key="7">
    <source>
        <dbReference type="EMBL" id="CEG00066.1"/>
    </source>
</evidence>
<organism evidence="7 8">
    <name type="scientific">Ostreococcus tauri</name>
    <name type="common">Marine green alga</name>
    <dbReference type="NCBI Taxonomy" id="70448"/>
    <lineage>
        <taxon>Eukaryota</taxon>
        <taxon>Viridiplantae</taxon>
        <taxon>Chlorophyta</taxon>
        <taxon>Mamiellophyceae</taxon>
        <taxon>Mamiellales</taxon>
        <taxon>Bathycoccaceae</taxon>
        <taxon>Ostreococcus</taxon>
    </lineage>
</organism>
<proteinExistence type="inferred from homology"/>
<dbReference type="RefSeq" id="XP_003082565.2">
    <property type="nucleotide sequence ID" value="XM_003082517.2"/>
</dbReference>
<comment type="similarity">
    <text evidence="2">Belongs to the VPS35L family.</text>
</comment>
<accession>A0A096P7C0</accession>
<evidence type="ECO:0000313" key="8">
    <source>
        <dbReference type="Proteomes" id="UP000009170"/>
    </source>
</evidence>
<dbReference type="STRING" id="70448.A0A096P7C0"/>
<keyword evidence="5" id="KW-0653">Protein transport</keyword>
<keyword evidence="3" id="KW-0813">Transport</keyword>
<gene>
    <name evidence="7" type="ORF">OT_ostta13g00920</name>
</gene>
<evidence type="ECO:0000256" key="5">
    <source>
        <dbReference type="ARBA" id="ARBA00022927"/>
    </source>
</evidence>
<dbReference type="AlphaFoldDB" id="A0A096P7C0"/>
<dbReference type="EMBL" id="CAID01000013">
    <property type="protein sequence ID" value="CEG00066.1"/>
    <property type="molecule type" value="Genomic_DNA"/>
</dbReference>
<evidence type="ECO:0000256" key="1">
    <source>
        <dbReference type="ARBA" id="ARBA00004177"/>
    </source>
</evidence>
<keyword evidence="4" id="KW-0967">Endosome</keyword>
<dbReference type="GO" id="GO:0015031">
    <property type="term" value="P:protein transport"/>
    <property type="evidence" value="ECO:0007669"/>
    <property type="project" value="UniProtKB-KW"/>
</dbReference>
<comment type="caution">
    <text evidence="7">The sequence shown here is derived from an EMBL/GenBank/DDBJ whole genome shotgun (WGS) entry which is preliminary data.</text>
</comment>
<dbReference type="InterPro" id="IPR029705">
    <property type="entry name" value="VPS35L"/>
</dbReference>
<protein>
    <submittedName>
        <fullName evidence="7">Unnamed product</fullName>
    </submittedName>
</protein>
<reference evidence="8" key="1">
    <citation type="journal article" date="2006" name="Proc. Natl. Acad. Sci. U.S.A.">
        <title>Genome analysis of the smallest free-living eukaryote Ostreococcus tauri unveils many unique features.</title>
        <authorList>
            <person name="Derelle E."/>
            <person name="Ferraz C."/>
            <person name="Rombauts S."/>
            <person name="Rouze P."/>
            <person name="Worden A.Z."/>
            <person name="Robbens S."/>
            <person name="Partensky F."/>
            <person name="Degroeve S."/>
            <person name="Echeynie S."/>
            <person name="Cooke R."/>
            <person name="Saeys Y."/>
            <person name="Wuyts J."/>
            <person name="Jabbari K."/>
            <person name="Bowler C."/>
            <person name="Panaud O."/>
            <person name="Piegu B."/>
            <person name="Ball S.G."/>
            <person name="Ral J.-P."/>
            <person name="Bouget F.-Y."/>
            <person name="Piganeau G."/>
            <person name="De Baets B."/>
            <person name="Picard A."/>
            <person name="Delseny M."/>
            <person name="Demaille J."/>
            <person name="Van de Peer Y."/>
            <person name="Moreau H."/>
        </authorList>
    </citation>
    <scope>NUCLEOTIDE SEQUENCE [LARGE SCALE GENOMIC DNA]</scope>
    <source>
        <strain evidence="8">OTTH 0595 / CCAP 157/2 / RCC745</strain>
    </source>
</reference>
<dbReference type="Proteomes" id="UP000009170">
    <property type="component" value="Unassembled WGS sequence"/>
</dbReference>
<feature type="region of interest" description="Disordered" evidence="6">
    <location>
        <begin position="65"/>
        <end position="88"/>
    </location>
</feature>